<organism evidence="2 3">
    <name type="scientific">Lithocarpus litseifolius</name>
    <dbReference type="NCBI Taxonomy" id="425828"/>
    <lineage>
        <taxon>Eukaryota</taxon>
        <taxon>Viridiplantae</taxon>
        <taxon>Streptophyta</taxon>
        <taxon>Embryophyta</taxon>
        <taxon>Tracheophyta</taxon>
        <taxon>Spermatophyta</taxon>
        <taxon>Magnoliopsida</taxon>
        <taxon>eudicotyledons</taxon>
        <taxon>Gunneridae</taxon>
        <taxon>Pentapetalae</taxon>
        <taxon>rosids</taxon>
        <taxon>fabids</taxon>
        <taxon>Fagales</taxon>
        <taxon>Fagaceae</taxon>
        <taxon>Lithocarpus</taxon>
    </lineage>
</organism>
<proteinExistence type="predicted"/>
<gene>
    <name evidence="2" type="ORF">SO802_028839</name>
</gene>
<dbReference type="PANTHER" id="PTHR47074">
    <property type="entry name" value="BNAC02G40300D PROTEIN"/>
    <property type="match status" value="1"/>
</dbReference>
<comment type="caution">
    <text evidence="2">The sequence shown here is derived from an EMBL/GenBank/DDBJ whole genome shotgun (WGS) entry which is preliminary data.</text>
</comment>
<dbReference type="GO" id="GO:0004523">
    <property type="term" value="F:RNA-DNA hybrid ribonuclease activity"/>
    <property type="evidence" value="ECO:0007669"/>
    <property type="project" value="InterPro"/>
</dbReference>
<dbReference type="EMBL" id="JAZDWU010000010">
    <property type="protein sequence ID" value="KAK9988600.1"/>
    <property type="molecule type" value="Genomic_DNA"/>
</dbReference>
<keyword evidence="3" id="KW-1185">Reference proteome</keyword>
<dbReference type="Proteomes" id="UP001459277">
    <property type="component" value="Unassembled WGS sequence"/>
</dbReference>
<dbReference type="GO" id="GO:0003676">
    <property type="term" value="F:nucleic acid binding"/>
    <property type="evidence" value="ECO:0007669"/>
    <property type="project" value="InterPro"/>
</dbReference>
<dbReference type="PANTHER" id="PTHR47074:SF48">
    <property type="entry name" value="POLYNUCLEOTIDYL TRANSFERASE, RIBONUCLEASE H-LIKE SUPERFAMILY PROTEIN"/>
    <property type="match status" value="1"/>
</dbReference>
<dbReference type="InterPro" id="IPR052929">
    <property type="entry name" value="RNase_H-like_EbsB-rel"/>
</dbReference>
<accession>A0AAW2BUL9</accession>
<reference evidence="2 3" key="1">
    <citation type="submission" date="2024-01" db="EMBL/GenBank/DDBJ databases">
        <title>A telomere-to-telomere, gap-free genome of sweet tea (Lithocarpus litseifolius).</title>
        <authorList>
            <person name="Zhou J."/>
        </authorList>
    </citation>
    <scope>NUCLEOTIDE SEQUENCE [LARGE SCALE GENOMIC DNA]</scope>
    <source>
        <strain evidence="2">Zhou-2022a</strain>
        <tissue evidence="2">Leaf</tissue>
    </source>
</reference>
<dbReference type="AlphaFoldDB" id="A0AAW2BUL9"/>
<dbReference type="InterPro" id="IPR044730">
    <property type="entry name" value="RNase_H-like_dom_plant"/>
</dbReference>
<sequence length="178" mass="19435">MGWVSVVKFQGVLVATVAINNAANAGLLAVRMMGIRDADLLARQVIYNRDGALPCSSLAHMESKERGSVFSDLNCSGVGAIIRNHAGEVMASMSAKGEYVHNTDEVEALACRKALEFAMEAGFSNLFVALSCVKREGNMVAHSLARFARNIVDDMYWMEDEPPPAVDGFHYDRLHINE</sequence>
<dbReference type="SUPFAM" id="SSF52255">
    <property type="entry name" value="N5-CAIR mutase (phosphoribosylaminoimidazole carboxylase, PurE)"/>
    <property type="match status" value="1"/>
</dbReference>
<dbReference type="Gene3D" id="3.40.50.1970">
    <property type="match status" value="1"/>
</dbReference>
<evidence type="ECO:0000313" key="2">
    <source>
        <dbReference type="EMBL" id="KAK9988600.1"/>
    </source>
</evidence>
<name>A0AAW2BUL9_9ROSI</name>
<evidence type="ECO:0000313" key="3">
    <source>
        <dbReference type="Proteomes" id="UP001459277"/>
    </source>
</evidence>
<dbReference type="Pfam" id="PF13456">
    <property type="entry name" value="RVT_3"/>
    <property type="match status" value="1"/>
</dbReference>
<dbReference type="CDD" id="cd06222">
    <property type="entry name" value="RNase_H_like"/>
    <property type="match status" value="1"/>
</dbReference>
<feature type="domain" description="RNase H type-1" evidence="1">
    <location>
        <begin position="67"/>
        <end position="128"/>
    </location>
</feature>
<evidence type="ECO:0000259" key="1">
    <source>
        <dbReference type="Pfam" id="PF13456"/>
    </source>
</evidence>
<dbReference type="InterPro" id="IPR002156">
    <property type="entry name" value="RNaseH_domain"/>
</dbReference>
<protein>
    <recommendedName>
        <fullName evidence="1">RNase H type-1 domain-containing protein</fullName>
    </recommendedName>
</protein>